<accession>A0A164PUC4</accession>
<reference evidence="2 3" key="1">
    <citation type="journal article" date="2016" name="Mol. Biol. Evol.">
        <title>Comparative Genomics of Early-Diverging Mushroom-Forming Fungi Provides Insights into the Origins of Lignocellulose Decay Capabilities.</title>
        <authorList>
            <person name="Nagy L.G."/>
            <person name="Riley R."/>
            <person name="Tritt A."/>
            <person name="Adam C."/>
            <person name="Daum C."/>
            <person name="Floudas D."/>
            <person name="Sun H."/>
            <person name="Yadav J.S."/>
            <person name="Pangilinan J."/>
            <person name="Larsson K.H."/>
            <person name="Matsuura K."/>
            <person name="Barry K."/>
            <person name="Labutti K."/>
            <person name="Kuo R."/>
            <person name="Ohm R.A."/>
            <person name="Bhattacharya S.S."/>
            <person name="Shirouzu T."/>
            <person name="Yoshinaga Y."/>
            <person name="Martin F.M."/>
            <person name="Grigoriev I.V."/>
            <person name="Hibbett D.S."/>
        </authorList>
    </citation>
    <scope>NUCLEOTIDE SEQUENCE [LARGE SCALE GENOMIC DNA]</scope>
    <source>
        <strain evidence="2 3">HHB9708</strain>
    </source>
</reference>
<dbReference type="EMBL" id="KV419430">
    <property type="protein sequence ID" value="KZS89044.1"/>
    <property type="molecule type" value="Genomic_DNA"/>
</dbReference>
<protein>
    <submittedName>
        <fullName evidence="2">Uncharacterized protein</fullName>
    </submittedName>
</protein>
<feature type="region of interest" description="Disordered" evidence="1">
    <location>
        <begin position="80"/>
        <end position="110"/>
    </location>
</feature>
<gene>
    <name evidence="2" type="ORF">SISNIDRAFT_469555</name>
</gene>
<sequence>MEKFEGEATASQRDREVLQDRIWGRLLWHEEKRLKPQSHLDNPTYEPIRKLESFKRRDLLELRRRMSRIAPYVNLRNLGRSDRDKRGNANYILGSSNTSKNTRATDSSFSLPTSKSITRVLSQSTFVSRPRLPRLPGIRGVRTRLSGDRALLVEIQLGSGGSRHLRLCSSLQPKGVLSFFATHKKSNTEIRSSAWAVNTSATHSPNGEIRRVVVNIVGSNAREESAAMSKGAKRENQPLAITNSEGSKDADAGLAPNLQEARDQQMCRMMPRAPFGWGENRENENNLRWASLNLEQTETTASRFQGESKDKTELSAVLTPRQRTPNATRPGCSCKVGAPATLSLRQPRRSRNIAASRNAVTPPLLRSATLPQSRIDG</sequence>
<proteinExistence type="predicted"/>
<keyword evidence="3" id="KW-1185">Reference proteome</keyword>
<feature type="compositionally biased region" description="Polar residues" evidence="1">
    <location>
        <begin position="93"/>
        <end position="110"/>
    </location>
</feature>
<evidence type="ECO:0000313" key="2">
    <source>
        <dbReference type="EMBL" id="KZS89044.1"/>
    </source>
</evidence>
<name>A0A164PUC4_9AGAM</name>
<evidence type="ECO:0000256" key="1">
    <source>
        <dbReference type="SAM" id="MobiDB-lite"/>
    </source>
</evidence>
<organism evidence="2 3">
    <name type="scientific">Sistotremastrum niveocremeum HHB9708</name>
    <dbReference type="NCBI Taxonomy" id="1314777"/>
    <lineage>
        <taxon>Eukaryota</taxon>
        <taxon>Fungi</taxon>
        <taxon>Dikarya</taxon>
        <taxon>Basidiomycota</taxon>
        <taxon>Agaricomycotina</taxon>
        <taxon>Agaricomycetes</taxon>
        <taxon>Sistotremastrales</taxon>
        <taxon>Sistotremastraceae</taxon>
        <taxon>Sertulicium</taxon>
        <taxon>Sertulicium niveocremeum</taxon>
    </lineage>
</organism>
<evidence type="ECO:0000313" key="3">
    <source>
        <dbReference type="Proteomes" id="UP000076722"/>
    </source>
</evidence>
<dbReference type="Proteomes" id="UP000076722">
    <property type="component" value="Unassembled WGS sequence"/>
</dbReference>
<dbReference type="AlphaFoldDB" id="A0A164PUC4"/>